<sequence length="138" mass="15728">MEDCKHLVEKSIECYKAMLLHAQEFSLAISDRTIAADDFLKHNDRLKALQQEIETADAELMTTLNNKADLFALDGLLEMRSSMIKELQDHNDSMLARLSSMMEMTRIELDMLRKGMHSLAGYHSKTIESTGSIIRSSY</sequence>
<reference evidence="2 3" key="1">
    <citation type="submission" date="2016-11" db="EMBL/GenBank/DDBJ databases">
        <authorList>
            <person name="Jaros S."/>
            <person name="Januszkiewicz K."/>
            <person name="Wedrychowicz H."/>
        </authorList>
    </citation>
    <scope>NUCLEOTIDE SEQUENCE [LARGE SCALE GENOMIC DNA]</scope>
    <source>
        <strain evidence="2 3">DSM 9705</strain>
    </source>
</reference>
<dbReference type="EMBL" id="FQXS01000004">
    <property type="protein sequence ID" value="SHH56199.1"/>
    <property type="molecule type" value="Genomic_DNA"/>
</dbReference>
<evidence type="ECO:0000313" key="2">
    <source>
        <dbReference type="EMBL" id="SHH56199.1"/>
    </source>
</evidence>
<accession>A0A1M5TZL7</accession>
<evidence type="ECO:0000313" key="3">
    <source>
        <dbReference type="Proteomes" id="UP000184139"/>
    </source>
</evidence>
<protein>
    <recommendedName>
        <fullName evidence="4">FlgN protein</fullName>
    </recommendedName>
</protein>
<organism evidence="2 3">
    <name type="scientific">Desulfofustis glycolicus DSM 9705</name>
    <dbReference type="NCBI Taxonomy" id="1121409"/>
    <lineage>
        <taxon>Bacteria</taxon>
        <taxon>Pseudomonadati</taxon>
        <taxon>Thermodesulfobacteriota</taxon>
        <taxon>Desulfobulbia</taxon>
        <taxon>Desulfobulbales</taxon>
        <taxon>Desulfocapsaceae</taxon>
        <taxon>Desulfofustis</taxon>
    </lineage>
</organism>
<proteinExistence type="predicted"/>
<dbReference type="RefSeq" id="WP_073373667.1">
    <property type="nucleotide sequence ID" value="NZ_FQXS01000004.1"/>
</dbReference>
<keyword evidence="3" id="KW-1185">Reference proteome</keyword>
<keyword evidence="1" id="KW-0175">Coiled coil</keyword>
<dbReference type="Proteomes" id="UP000184139">
    <property type="component" value="Unassembled WGS sequence"/>
</dbReference>
<feature type="coiled-coil region" evidence="1">
    <location>
        <begin position="39"/>
        <end position="66"/>
    </location>
</feature>
<name>A0A1M5TZL7_9BACT</name>
<gene>
    <name evidence="2" type="ORF">SAMN02745124_00917</name>
</gene>
<dbReference type="AlphaFoldDB" id="A0A1M5TZL7"/>
<evidence type="ECO:0000256" key="1">
    <source>
        <dbReference type="SAM" id="Coils"/>
    </source>
</evidence>
<dbReference type="STRING" id="1121409.SAMN02745124_00917"/>
<evidence type="ECO:0008006" key="4">
    <source>
        <dbReference type="Google" id="ProtNLM"/>
    </source>
</evidence>